<dbReference type="Proteomes" id="UP000217199">
    <property type="component" value="Unassembled WGS sequence"/>
</dbReference>
<evidence type="ECO:0000256" key="1">
    <source>
        <dbReference type="ARBA" id="ARBA00022441"/>
    </source>
</evidence>
<feature type="region of interest" description="Disordered" evidence="3">
    <location>
        <begin position="1"/>
        <end position="115"/>
    </location>
</feature>
<feature type="compositionally biased region" description="Low complexity" evidence="3">
    <location>
        <begin position="21"/>
        <end position="53"/>
    </location>
</feature>
<dbReference type="EMBL" id="NBII01000009">
    <property type="protein sequence ID" value="PAV15720.1"/>
    <property type="molecule type" value="Genomic_DNA"/>
</dbReference>
<feature type="region of interest" description="Disordered" evidence="3">
    <location>
        <begin position="144"/>
        <end position="193"/>
    </location>
</feature>
<keyword evidence="2" id="KW-0677">Repeat</keyword>
<evidence type="ECO:0000313" key="5">
    <source>
        <dbReference type="Proteomes" id="UP000217199"/>
    </source>
</evidence>
<dbReference type="InterPro" id="IPR006652">
    <property type="entry name" value="Kelch_1"/>
</dbReference>
<dbReference type="SMART" id="SM00612">
    <property type="entry name" value="Kelch"/>
    <property type="match status" value="3"/>
</dbReference>
<dbReference type="Gene3D" id="2.120.10.80">
    <property type="entry name" value="Kelch-type beta propeller"/>
    <property type="match status" value="2"/>
</dbReference>
<dbReference type="PANTHER" id="PTHR46093">
    <property type="entry name" value="ACYL-COA-BINDING DOMAIN-CONTAINING PROTEIN 5"/>
    <property type="match status" value="1"/>
</dbReference>
<evidence type="ECO:0000256" key="2">
    <source>
        <dbReference type="ARBA" id="ARBA00022737"/>
    </source>
</evidence>
<feature type="compositionally biased region" description="Low complexity" evidence="3">
    <location>
        <begin position="246"/>
        <end position="263"/>
    </location>
</feature>
<evidence type="ECO:0000256" key="3">
    <source>
        <dbReference type="SAM" id="MobiDB-lite"/>
    </source>
</evidence>
<dbReference type="OrthoDB" id="10251809at2759"/>
<protein>
    <submittedName>
        <fullName evidence="4">Galactose oxidase</fullName>
    </submittedName>
</protein>
<feature type="region of interest" description="Disordered" evidence="3">
    <location>
        <begin position="208"/>
        <end position="319"/>
    </location>
</feature>
<proteinExistence type="predicted"/>
<gene>
    <name evidence="4" type="ORF">PNOK_0857800</name>
</gene>
<reference evidence="4 5" key="1">
    <citation type="journal article" date="2017" name="Mol. Ecol.">
        <title>Comparative and population genomic landscape of Phellinus noxius: A hypervariable fungus causing root rot in trees.</title>
        <authorList>
            <person name="Chung C.L."/>
            <person name="Lee T.J."/>
            <person name="Akiba M."/>
            <person name="Lee H.H."/>
            <person name="Kuo T.H."/>
            <person name="Liu D."/>
            <person name="Ke H.M."/>
            <person name="Yokoi T."/>
            <person name="Roa M.B."/>
            <person name="Lu M.J."/>
            <person name="Chang Y.Y."/>
            <person name="Ann P.J."/>
            <person name="Tsai J.N."/>
            <person name="Chen C.Y."/>
            <person name="Tzean S.S."/>
            <person name="Ota Y."/>
            <person name="Hattori T."/>
            <person name="Sahashi N."/>
            <person name="Liou R.F."/>
            <person name="Kikuchi T."/>
            <person name="Tsai I.J."/>
        </authorList>
    </citation>
    <scope>NUCLEOTIDE SEQUENCE [LARGE SCALE GENOMIC DNA]</scope>
    <source>
        <strain evidence="4 5">FFPRI411160</strain>
    </source>
</reference>
<feature type="region of interest" description="Disordered" evidence="3">
    <location>
        <begin position="442"/>
        <end position="480"/>
    </location>
</feature>
<dbReference type="InterPro" id="IPR015915">
    <property type="entry name" value="Kelch-typ_b-propeller"/>
</dbReference>
<feature type="compositionally biased region" description="Polar residues" evidence="3">
    <location>
        <begin position="54"/>
        <end position="87"/>
    </location>
</feature>
<dbReference type="InParanoid" id="A0A286U820"/>
<keyword evidence="5" id="KW-1185">Reference proteome</keyword>
<feature type="compositionally biased region" description="Polar residues" evidence="3">
    <location>
        <begin position="94"/>
        <end position="103"/>
    </location>
</feature>
<dbReference type="Pfam" id="PF24681">
    <property type="entry name" value="Kelch_KLHDC2_KLHL20_DRC7"/>
    <property type="match status" value="3"/>
</dbReference>
<keyword evidence="1" id="KW-0880">Kelch repeat</keyword>
<feature type="compositionally biased region" description="Low complexity" evidence="3">
    <location>
        <begin position="442"/>
        <end position="463"/>
    </location>
</feature>
<feature type="compositionally biased region" description="Low complexity" evidence="3">
    <location>
        <begin position="151"/>
        <end position="193"/>
    </location>
</feature>
<comment type="caution">
    <text evidence="4">The sequence shown here is derived from an EMBL/GenBank/DDBJ whole genome shotgun (WGS) entry which is preliminary data.</text>
</comment>
<feature type="compositionally biased region" description="Basic and acidic residues" evidence="3">
    <location>
        <begin position="270"/>
        <end position="294"/>
    </location>
</feature>
<dbReference type="PANTHER" id="PTHR46093:SF3">
    <property type="entry name" value="ACYL-COA-BINDING DOMAIN-CONTAINING PROTEIN 4"/>
    <property type="match status" value="1"/>
</dbReference>
<accession>A0A286U820</accession>
<feature type="compositionally biased region" description="Polar residues" evidence="3">
    <location>
        <begin position="232"/>
        <end position="245"/>
    </location>
</feature>
<evidence type="ECO:0000313" key="4">
    <source>
        <dbReference type="EMBL" id="PAV15720.1"/>
    </source>
</evidence>
<name>A0A286U820_9AGAM</name>
<organism evidence="4 5">
    <name type="scientific">Pyrrhoderma noxium</name>
    <dbReference type="NCBI Taxonomy" id="2282107"/>
    <lineage>
        <taxon>Eukaryota</taxon>
        <taxon>Fungi</taxon>
        <taxon>Dikarya</taxon>
        <taxon>Basidiomycota</taxon>
        <taxon>Agaricomycotina</taxon>
        <taxon>Agaricomycetes</taxon>
        <taxon>Hymenochaetales</taxon>
        <taxon>Hymenochaetaceae</taxon>
        <taxon>Pyrrhoderma</taxon>
    </lineage>
</organism>
<feature type="compositionally biased region" description="Low complexity" evidence="3">
    <location>
        <begin position="104"/>
        <end position="114"/>
    </location>
</feature>
<dbReference type="SUPFAM" id="SSF117281">
    <property type="entry name" value="Kelch motif"/>
    <property type="match status" value="2"/>
</dbReference>
<sequence length="684" mass="73183">MQVHVEKLNSHQRHLPPIPTQSPTTPSGSKSSRSRATTVTVPSPSPSSSKTSTNLGNQPNTDPHSYNALLQSNPQSHRAPSARSHQNLRAHPSPTHSSTPGIMSSTSRSRSGSTARYLSVNTQAASPGPVPAVPQFSSSTNVSVTYDGEIPTPTSTAPPSGGFPPATSAVQGAASNSSSASNGSPASAVASPSSSFAVFPGSVTNTVGVTSAPTPPPLSVGSSSHRERTLTHKSSSRTVGGNSIMSSNTSTTRNNRATSATSRPSGSSKEPSRTRERDRDRERDRKDPKRRGTDDTGDEEGAANAGGSKIIMPPRLPLHDAEPAPPTLMYWSRAPVWGTWGALPAHKMRSHSATVVDNSSIWLFGGCDDKEFWRDVMCLDVETMEWTRPETIGDIPPPCRAHTATLVDKRLFVFGGGQGNMYYNTLYILDTVSRRWSHVPFSSSVSNGNTSTSHSHTLSSGKSDTPGTPSTFEDSGDEVLPRPRRAHTTVLYKNKLIIFGGGNGATALNDVWWLDVSVPPERMRWTQQQTHGVGPSPRGYHTANLVSNVMVVLGGSDGRQTFADIFCLNLDTWTWSSVSADRHKRLAHTATQIGSYLFIMGGHDGSQYTNELLLFNLVSLQYEPRPSRGIAPSARGYHAAALADGRLWVFGGYDGRSAHDDVHILELASAAYLSQVTGFSIALD</sequence>
<dbReference type="AlphaFoldDB" id="A0A286U820"/>
<dbReference type="STRING" id="2282107.A0A286U820"/>